<evidence type="ECO:0000256" key="3">
    <source>
        <dbReference type="ARBA" id="ARBA00022478"/>
    </source>
</evidence>
<dbReference type="Pfam" id="PF03876">
    <property type="entry name" value="SHS2_Rpb7-N"/>
    <property type="match status" value="1"/>
</dbReference>
<sequence>MFVLALLADTIRVPPHLLSSPTLGAVSSIIERRYPNRIVIDVGLVICPYGPPLEVGDGILVPGDGGSHHQVLFRCLVFRPFVEEVLVGIVTGSHGGGVTVSVGGFFDHVFIPAYWMLNPSTYDEVSGLWVWTPTYDDEGVEDDGGDGETAEVGEGGGSDGIMIKREDPNEMDKMADEARADVIEGGGGVGTEEEGATTNRFEIEIGSEIRFKVKAGFRPPPPPPPRHRSRRLIGPTASTGAADLNRRPRRDGNDGNDDGNGAVDGNGAGDSGAAVRRRSSSVDLSDAANHPAPMQIVGSICEDGLGLIGWWKSSADEEGDDGRAEDPPIGDGMKMEEVETWMKMEEED</sequence>
<dbReference type="InterPro" id="IPR045113">
    <property type="entry name" value="Rpb7-like"/>
</dbReference>
<feature type="domain" description="RNA polymerase Rpb7-like N-terminal" evidence="7">
    <location>
        <begin position="9"/>
        <end position="65"/>
    </location>
</feature>
<evidence type="ECO:0000313" key="9">
    <source>
        <dbReference type="EMBL" id="KAL3810252.1"/>
    </source>
</evidence>
<proteinExistence type="inferred from homology"/>
<dbReference type="PANTHER" id="PTHR12709:SF1">
    <property type="entry name" value="DNA-DIRECTED RNA POLYMERASE III SUBUNIT RPC8"/>
    <property type="match status" value="1"/>
</dbReference>
<dbReference type="AlphaFoldDB" id="A0ABD3RB54"/>
<feature type="region of interest" description="Disordered" evidence="6">
    <location>
        <begin position="212"/>
        <end position="289"/>
    </location>
</feature>
<dbReference type="CDD" id="cd04330">
    <property type="entry name" value="RNAP_III_Rpc25_N"/>
    <property type="match status" value="1"/>
</dbReference>
<feature type="domain" description="RNA polymerase III subunit Rpc25" evidence="8">
    <location>
        <begin position="84"/>
        <end position="215"/>
    </location>
</feature>
<dbReference type="InterPro" id="IPR012340">
    <property type="entry name" value="NA-bd_OB-fold"/>
</dbReference>
<dbReference type="InterPro" id="IPR005576">
    <property type="entry name" value="Rpb7-like_N"/>
</dbReference>
<evidence type="ECO:0000313" key="10">
    <source>
        <dbReference type="Proteomes" id="UP001530377"/>
    </source>
</evidence>
<name>A0ABD3RB54_9STRA</name>
<dbReference type="PANTHER" id="PTHR12709">
    <property type="entry name" value="DNA-DIRECTED RNA POLYMERASE II, III"/>
    <property type="match status" value="1"/>
</dbReference>
<accession>A0ABD3RB54</accession>
<dbReference type="InterPro" id="IPR036898">
    <property type="entry name" value="RNA_pol_Rpb7-like_N_sf"/>
</dbReference>
<dbReference type="GO" id="GO:0000428">
    <property type="term" value="C:DNA-directed RNA polymerase complex"/>
    <property type="evidence" value="ECO:0007669"/>
    <property type="project" value="UniProtKB-KW"/>
</dbReference>
<dbReference type="SUPFAM" id="SSF50249">
    <property type="entry name" value="Nucleic acid-binding proteins"/>
    <property type="match status" value="1"/>
</dbReference>
<feature type="compositionally biased region" description="Acidic residues" evidence="6">
    <location>
        <begin position="138"/>
        <end position="151"/>
    </location>
</feature>
<evidence type="ECO:0000256" key="4">
    <source>
        <dbReference type="ARBA" id="ARBA00023163"/>
    </source>
</evidence>
<keyword evidence="4" id="KW-0804">Transcription</keyword>
<dbReference type="Gene3D" id="3.30.1490.120">
    <property type="entry name" value="RNA polymerase Rpb7-like, N-terminal domain"/>
    <property type="match status" value="1"/>
</dbReference>
<comment type="similarity">
    <text evidence="2">Belongs to the eukaryotic RPB7/RPC8 RNA polymerase subunit family.</text>
</comment>
<dbReference type="Gene3D" id="2.40.50.140">
    <property type="entry name" value="Nucleic acid-binding proteins"/>
    <property type="match status" value="1"/>
</dbReference>
<evidence type="ECO:0000256" key="6">
    <source>
        <dbReference type="SAM" id="MobiDB-lite"/>
    </source>
</evidence>
<reference evidence="9 10" key="1">
    <citation type="submission" date="2024-10" db="EMBL/GenBank/DDBJ databases">
        <title>Updated reference genomes for cyclostephanoid diatoms.</title>
        <authorList>
            <person name="Roberts W.R."/>
            <person name="Alverson A.J."/>
        </authorList>
    </citation>
    <scope>NUCLEOTIDE SEQUENCE [LARGE SCALE GENOMIC DNA]</scope>
    <source>
        <strain evidence="9 10">AJA228-03</strain>
    </source>
</reference>
<protein>
    <submittedName>
        <fullName evidence="9">Uncharacterized protein</fullName>
    </submittedName>
</protein>
<dbReference type="InterPro" id="IPR013238">
    <property type="entry name" value="RNA_pol_III_Rbc25"/>
</dbReference>
<feature type="region of interest" description="Disordered" evidence="6">
    <location>
        <begin position="138"/>
        <end position="164"/>
    </location>
</feature>
<dbReference type="Pfam" id="PF08292">
    <property type="entry name" value="RNA_pol_Rbc25"/>
    <property type="match status" value="1"/>
</dbReference>
<comment type="subcellular location">
    <subcellularLocation>
        <location evidence="1">Nucleus</location>
    </subcellularLocation>
</comment>
<dbReference type="EMBL" id="JALLPB020000343">
    <property type="protein sequence ID" value="KAL3810252.1"/>
    <property type="molecule type" value="Genomic_DNA"/>
</dbReference>
<evidence type="ECO:0000259" key="8">
    <source>
        <dbReference type="Pfam" id="PF08292"/>
    </source>
</evidence>
<evidence type="ECO:0000259" key="7">
    <source>
        <dbReference type="Pfam" id="PF03876"/>
    </source>
</evidence>
<dbReference type="Proteomes" id="UP001530377">
    <property type="component" value="Unassembled WGS sequence"/>
</dbReference>
<evidence type="ECO:0000256" key="2">
    <source>
        <dbReference type="ARBA" id="ARBA00009307"/>
    </source>
</evidence>
<evidence type="ECO:0000256" key="1">
    <source>
        <dbReference type="ARBA" id="ARBA00004123"/>
    </source>
</evidence>
<gene>
    <name evidence="9" type="ORF">ACHAXA_008742</name>
</gene>
<dbReference type="GO" id="GO:0005634">
    <property type="term" value="C:nucleus"/>
    <property type="evidence" value="ECO:0007669"/>
    <property type="project" value="UniProtKB-SubCell"/>
</dbReference>
<feature type="region of interest" description="Disordered" evidence="6">
    <location>
        <begin position="312"/>
        <end position="333"/>
    </location>
</feature>
<comment type="caution">
    <text evidence="9">The sequence shown here is derived from an EMBL/GenBank/DDBJ whole genome shotgun (WGS) entry which is preliminary data.</text>
</comment>
<evidence type="ECO:0000256" key="5">
    <source>
        <dbReference type="ARBA" id="ARBA00023242"/>
    </source>
</evidence>
<keyword evidence="5" id="KW-0539">Nucleus</keyword>
<dbReference type="SUPFAM" id="SSF88798">
    <property type="entry name" value="N-terminal, heterodimerisation domain of RBP7 (RpoE)"/>
    <property type="match status" value="1"/>
</dbReference>
<keyword evidence="10" id="KW-1185">Reference proteome</keyword>
<feature type="compositionally biased region" description="Basic and acidic residues" evidence="6">
    <location>
        <begin position="244"/>
        <end position="253"/>
    </location>
</feature>
<keyword evidence="3" id="KW-0240">DNA-directed RNA polymerase</keyword>
<organism evidence="9 10">
    <name type="scientific">Cyclostephanos tholiformis</name>
    <dbReference type="NCBI Taxonomy" id="382380"/>
    <lineage>
        <taxon>Eukaryota</taxon>
        <taxon>Sar</taxon>
        <taxon>Stramenopiles</taxon>
        <taxon>Ochrophyta</taxon>
        <taxon>Bacillariophyta</taxon>
        <taxon>Coscinodiscophyceae</taxon>
        <taxon>Thalassiosirophycidae</taxon>
        <taxon>Stephanodiscales</taxon>
        <taxon>Stephanodiscaceae</taxon>
        <taxon>Cyclostephanos</taxon>
    </lineage>
</organism>